<dbReference type="eggNOG" id="arCOG00180">
    <property type="taxonomic scope" value="Archaea"/>
</dbReference>
<evidence type="ECO:0000256" key="9">
    <source>
        <dbReference type="ARBA" id="ARBA00023065"/>
    </source>
</evidence>
<dbReference type="SUPFAM" id="SSF52540">
    <property type="entry name" value="P-loop containing nucleoside triphosphate hydrolases"/>
    <property type="match status" value="1"/>
</dbReference>
<dbReference type="GO" id="GO:0005886">
    <property type="term" value="C:plasma membrane"/>
    <property type="evidence" value="ECO:0007669"/>
    <property type="project" value="UniProtKB-SubCell"/>
</dbReference>
<evidence type="ECO:0000256" key="5">
    <source>
        <dbReference type="ARBA" id="ARBA00022505"/>
    </source>
</evidence>
<evidence type="ECO:0000256" key="14">
    <source>
        <dbReference type="ARBA" id="ARBA00041133"/>
    </source>
</evidence>
<dbReference type="InterPro" id="IPR003593">
    <property type="entry name" value="AAA+_ATPase"/>
</dbReference>
<dbReference type="SMART" id="SM00382">
    <property type="entry name" value="AAA"/>
    <property type="match status" value="1"/>
</dbReference>
<reference evidence="17 18" key="1">
    <citation type="journal article" date="2006" name="Science">
        <title>Genome of rice cluster I archaea -- the key methane producers in the rice rhizosphere.</title>
        <authorList>
            <person name="Erkel C."/>
            <person name="Kube M."/>
            <person name="Reinhardt R."/>
            <person name="Liesack W."/>
        </authorList>
    </citation>
    <scope>NUCLEOTIDE SEQUENCE [LARGE SCALE GENOMIC DNA]</scope>
    <source>
        <strain evidence="18">DSM 22066 / NBRC 105507 / MRE50</strain>
    </source>
</reference>
<keyword evidence="17" id="KW-0378">Hydrolase</keyword>
<dbReference type="AlphaFoldDB" id="Q0W431"/>
<dbReference type="GO" id="GO:0015408">
    <property type="term" value="F:ABC-type ferric iron transporter activity"/>
    <property type="evidence" value="ECO:0007669"/>
    <property type="project" value="InterPro"/>
</dbReference>
<dbReference type="STRING" id="351160.RCIX1625"/>
<dbReference type="PANTHER" id="PTHR42781">
    <property type="entry name" value="SPERMIDINE/PUTRESCINE IMPORT ATP-BINDING PROTEIN POTA"/>
    <property type="match status" value="1"/>
</dbReference>
<dbReference type="InterPro" id="IPR027417">
    <property type="entry name" value="P-loop_NTPase"/>
</dbReference>
<gene>
    <name evidence="17" type="primary">modC</name>
    <name evidence="17" type="ORF">RCIX1625</name>
</gene>
<keyword evidence="18" id="KW-1185">Reference proteome</keyword>
<evidence type="ECO:0000256" key="13">
    <source>
        <dbReference type="ARBA" id="ARBA00039025"/>
    </source>
</evidence>
<evidence type="ECO:0000259" key="16">
    <source>
        <dbReference type="PROSITE" id="PS50893"/>
    </source>
</evidence>
<keyword evidence="2" id="KW-0813">Transport</keyword>
<organism evidence="17 18">
    <name type="scientific">Methanocella arvoryzae (strain DSM 22066 / NBRC 105507 / MRE50)</name>
    <dbReference type="NCBI Taxonomy" id="351160"/>
    <lineage>
        <taxon>Archaea</taxon>
        <taxon>Methanobacteriati</taxon>
        <taxon>Methanobacteriota</taxon>
        <taxon>Stenosarchaea group</taxon>
        <taxon>Methanomicrobia</taxon>
        <taxon>Methanocellales</taxon>
        <taxon>Methanocellaceae</taxon>
        <taxon>Methanocella</taxon>
    </lineage>
</organism>
<evidence type="ECO:0000256" key="15">
    <source>
        <dbReference type="ARBA" id="ARBA00047936"/>
    </source>
</evidence>
<dbReference type="KEGG" id="rci:RCIX1625"/>
<evidence type="ECO:0000256" key="10">
    <source>
        <dbReference type="ARBA" id="ARBA00023136"/>
    </source>
</evidence>
<keyword evidence="5" id="KW-0500">Molybdenum</keyword>
<dbReference type="PROSITE" id="PS00211">
    <property type="entry name" value="ABC_TRANSPORTER_1"/>
    <property type="match status" value="1"/>
</dbReference>
<comment type="similarity">
    <text evidence="11">Belongs to the ABC transporter superfamily. Sulfate/tungstate importer (TC 3.A.1.6) family.</text>
</comment>
<dbReference type="InterPro" id="IPR003439">
    <property type="entry name" value="ABC_transporter-like_ATP-bd"/>
</dbReference>
<keyword evidence="8" id="KW-0408">Iron</keyword>
<keyword evidence="3" id="KW-1003">Cell membrane</keyword>
<dbReference type="InterPro" id="IPR050093">
    <property type="entry name" value="ABC_SmlMolc_Importer"/>
</dbReference>
<comment type="catalytic activity">
    <reaction evidence="15">
        <text>tungstate(in) + ATP + H2O = tungstate(out) + ADP + phosphate + H(+)</text>
        <dbReference type="Rhea" id="RHEA:35027"/>
        <dbReference type="ChEBI" id="CHEBI:15377"/>
        <dbReference type="ChEBI" id="CHEBI:15378"/>
        <dbReference type="ChEBI" id="CHEBI:30616"/>
        <dbReference type="ChEBI" id="CHEBI:43474"/>
        <dbReference type="ChEBI" id="CHEBI:46502"/>
        <dbReference type="ChEBI" id="CHEBI:456216"/>
        <dbReference type="EC" id="7.3.2.6"/>
    </reaction>
</comment>
<name>Q0W431_METAR</name>
<keyword evidence="4" id="KW-0410">Iron transport</keyword>
<dbReference type="OrthoDB" id="18368at2157"/>
<dbReference type="EMBL" id="AM114193">
    <property type="protein sequence ID" value="CAJ36862.1"/>
    <property type="molecule type" value="Genomic_DNA"/>
</dbReference>
<keyword evidence="10" id="KW-0472">Membrane</keyword>
<dbReference type="Pfam" id="PF00005">
    <property type="entry name" value="ABC_tran"/>
    <property type="match status" value="1"/>
</dbReference>
<dbReference type="RefSeq" id="WP_012035701.1">
    <property type="nucleotide sequence ID" value="NC_009464.1"/>
</dbReference>
<evidence type="ECO:0000256" key="12">
    <source>
        <dbReference type="ARBA" id="ARBA00038781"/>
    </source>
</evidence>
<keyword evidence="6" id="KW-0547">Nucleotide-binding</keyword>
<dbReference type="GO" id="GO:0016887">
    <property type="term" value="F:ATP hydrolysis activity"/>
    <property type="evidence" value="ECO:0007669"/>
    <property type="project" value="InterPro"/>
</dbReference>
<protein>
    <recommendedName>
        <fullName evidence="14">Molybdate/tungstate import ATP-binding protein WtpC</fullName>
        <ecNumber evidence="13">7.3.2.6</ecNumber>
    </recommendedName>
</protein>
<accession>Q0W431</accession>
<evidence type="ECO:0000256" key="11">
    <source>
        <dbReference type="ARBA" id="ARBA00038307"/>
    </source>
</evidence>
<dbReference type="InterPro" id="IPR017871">
    <property type="entry name" value="ABC_transporter-like_CS"/>
</dbReference>
<keyword evidence="9" id="KW-0406">Ion transport</keyword>
<evidence type="ECO:0000256" key="2">
    <source>
        <dbReference type="ARBA" id="ARBA00022448"/>
    </source>
</evidence>
<dbReference type="Gene3D" id="3.40.50.300">
    <property type="entry name" value="P-loop containing nucleotide triphosphate hydrolases"/>
    <property type="match status" value="1"/>
</dbReference>
<evidence type="ECO:0000313" key="17">
    <source>
        <dbReference type="EMBL" id="CAJ36862.1"/>
    </source>
</evidence>
<dbReference type="GO" id="GO:0005524">
    <property type="term" value="F:ATP binding"/>
    <property type="evidence" value="ECO:0007669"/>
    <property type="project" value="UniProtKB-KW"/>
</dbReference>
<dbReference type="PANTHER" id="PTHR42781:SF4">
    <property type="entry name" value="SPERMIDINE_PUTRESCINE IMPORT ATP-BINDING PROTEIN POTA"/>
    <property type="match status" value="1"/>
</dbReference>
<keyword evidence="7" id="KW-0067">ATP-binding</keyword>
<proteinExistence type="inferred from homology"/>
<dbReference type="CDD" id="cd03259">
    <property type="entry name" value="ABC_Carb_Solutes_like"/>
    <property type="match status" value="1"/>
</dbReference>
<dbReference type="PROSITE" id="PS50893">
    <property type="entry name" value="ABC_TRANSPORTER_2"/>
    <property type="match status" value="1"/>
</dbReference>
<dbReference type="EC" id="7.3.2.6" evidence="13"/>
<comment type="subcellular location">
    <subcellularLocation>
        <location evidence="1">Cell membrane</location>
        <topology evidence="1">Peripheral membrane protein</topology>
    </subcellularLocation>
</comment>
<sequence length="236" mass="26008">MLRIRVTRKLRDFTLDVNLAAESGETLVLMGSNGSGKTTVLNLVAGLLTPDSGSIEADEKKLFSSDEGIDVPPERRDVGYVFQNYALFPHMTVFDNVAFGLRMRHLQRDEIQRRVREELEPVGMWELKGVKAAKLSGGQKQKVALARSLVIEPALLLMDEPLSALDAGAHTSIRDSLQQRLRKDKITTIMVLHSLRDALALGDKACVMDRGQVVLSGKPGDILKQGQGQFVDNLFG</sequence>
<dbReference type="InterPro" id="IPR015853">
    <property type="entry name" value="ABC_transpr_FbpC"/>
</dbReference>
<evidence type="ECO:0000256" key="1">
    <source>
        <dbReference type="ARBA" id="ARBA00004202"/>
    </source>
</evidence>
<evidence type="ECO:0000256" key="4">
    <source>
        <dbReference type="ARBA" id="ARBA00022496"/>
    </source>
</evidence>
<feature type="domain" description="ABC transporter" evidence="16">
    <location>
        <begin position="2"/>
        <end position="235"/>
    </location>
</feature>
<dbReference type="Proteomes" id="UP000000663">
    <property type="component" value="Chromosome"/>
</dbReference>
<evidence type="ECO:0000256" key="3">
    <source>
        <dbReference type="ARBA" id="ARBA00022475"/>
    </source>
</evidence>
<dbReference type="GeneID" id="5145329"/>
<dbReference type="GO" id="GO:1901238">
    <property type="term" value="F:ABC-type tungstate transporter activity"/>
    <property type="evidence" value="ECO:0007669"/>
    <property type="project" value="UniProtKB-EC"/>
</dbReference>
<evidence type="ECO:0000313" key="18">
    <source>
        <dbReference type="Proteomes" id="UP000000663"/>
    </source>
</evidence>
<evidence type="ECO:0000256" key="7">
    <source>
        <dbReference type="ARBA" id="ARBA00022840"/>
    </source>
</evidence>
<evidence type="ECO:0000256" key="8">
    <source>
        <dbReference type="ARBA" id="ARBA00023004"/>
    </source>
</evidence>
<evidence type="ECO:0000256" key="6">
    <source>
        <dbReference type="ARBA" id="ARBA00022741"/>
    </source>
</evidence>
<comment type="subunit">
    <text evidence="12">The complex is composed of two ATP-binding proteins (WtpC), two transmembrane proteins (WtpB) and a solute-binding protein (WtpA).</text>
</comment>